<dbReference type="PANTHER" id="PTHR13630:SF1">
    <property type="entry name" value="GAMMA-SECRETASE-ACTIVATING PROTEIN"/>
    <property type="match status" value="1"/>
</dbReference>
<feature type="region of interest" description="Disordered" evidence="1">
    <location>
        <begin position="1041"/>
        <end position="1065"/>
    </location>
</feature>
<evidence type="ECO:0000256" key="1">
    <source>
        <dbReference type="SAM" id="MobiDB-lite"/>
    </source>
</evidence>
<comment type="caution">
    <text evidence="2">The sequence shown here is derived from an EMBL/GenBank/DDBJ whole genome shotgun (WGS) entry which is preliminary data.</text>
</comment>
<dbReference type="EMBL" id="CAWYQH010000141">
    <property type="protein sequence ID" value="CAK8694657.1"/>
    <property type="molecule type" value="Genomic_DNA"/>
</dbReference>
<organism evidence="2 3">
    <name type="scientific">Clavelina lepadiformis</name>
    <name type="common">Light-bulb sea squirt</name>
    <name type="synonym">Ascidia lepadiformis</name>
    <dbReference type="NCBI Taxonomy" id="159417"/>
    <lineage>
        <taxon>Eukaryota</taxon>
        <taxon>Metazoa</taxon>
        <taxon>Chordata</taxon>
        <taxon>Tunicata</taxon>
        <taxon>Ascidiacea</taxon>
        <taxon>Aplousobranchia</taxon>
        <taxon>Clavelinidae</taxon>
        <taxon>Clavelina</taxon>
    </lineage>
</organism>
<evidence type="ECO:0000313" key="2">
    <source>
        <dbReference type="EMBL" id="CAK8694657.1"/>
    </source>
</evidence>
<protein>
    <submittedName>
        <fullName evidence="2">Uncharacterized protein</fullName>
    </submittedName>
</protein>
<reference evidence="2 3" key="1">
    <citation type="submission" date="2024-02" db="EMBL/GenBank/DDBJ databases">
        <authorList>
            <person name="Daric V."/>
            <person name="Darras S."/>
        </authorList>
    </citation>
    <scope>NUCLEOTIDE SEQUENCE [LARGE SCALE GENOMIC DNA]</scope>
</reference>
<sequence length="1120" mass="126726">MLTNTTLWTPSNNGNILRVLSQSEDGSFLYSWTPHSISIPHAPTYIRHYNPSNDVDQVMLISKHYVDFASASLSTDHQLIAFTVQFQQTSSKRKHFDIVIGNDAINAGFLSKEIEDTHPFRSVWLDSNEIQDDGVLKDRIYSGESQAGCSINPQIIIHKSYLAQVYPTGWFMKFNTDGKLKQQVIFTDFHKERYSGDLKLMHYEVILTMYKESIGLYNIVIENKNTNKTNLPSAFACTHQTQMVHSRVYGKPNSELIANNVVWSQWHAPTQRLYYVVPVRNLKKTKVHTSGLGNRLQFNCVQFFASMPRQKVLDVDLDIGFSKRMIRRKSFLCSFKEMDPSISGPELNMRLCLFNESGSMCLCWQEIPLDDTKPKWNYSIAVLNKDIVMHCPYNVACCNVPVSFIPLGPNLVVHCRGHFVHLYDIESMSCDTEKMENGLCHMHLQESFIPALSGRSLEYLMPYSWPDESDDLPESREHSVMSDSVDSVCSISSIPNSINASVCYDHSSTSFILIQFDYSGIGKAISDHRFTAKNRIFLTRQAVLSTRGSNFSPDPPISVCDSIMQDPTDPGATGVLAQLLISTTSLEIGDLKHSEVPPSMIPLFPVTLPNSSLHRMILDEDFEAQPAVYAYMDVKREIESQVEQYIATISSSPRSPVLAAKRRPAVVDHGDQNIKLSQPNILLTQEFREALWYRTLSATKCGPYTEYDLECIREELTILHGSLGGQFYDKNSSQQTMLQDRLSKLFKSDFLRSGDMMSSNSNLLEVDRNLTWGSMLSFLDEAERDGKSENIMVLTNEKLCDHLSAHFRNVFSYEFSTSSLDPARLARDYVLSELRAVYHTLTLMMMKSGVPGFDRSLCSPASAREQNLLFGLNQFQLVCTMICFPLPNGFHTFVTCLTFCCLLSRHTSLDGKAHVVDVQSLQTSFFDYVDKELVFLTDRFVDRTLKELGNKNVFSPIVRAILKRTKRLNVDYGAGSFGDLLLWNHPEAKLNVAKACLKEININANFCPLSSDISLTGESLSRKRTTSTPMEQTVSSYLKEIASSSERRERSKTISRPQSPALRDESFPERFAPHQVLTNYVEQLESKTTLVNNMLPSPYQSVSISGFLDHVALQMSAEHD</sequence>
<proteinExistence type="predicted"/>
<dbReference type="PANTHER" id="PTHR13630">
    <property type="entry name" value="GAMMA-SECRETASE-ACTIVATING PROTEIN"/>
    <property type="match status" value="1"/>
</dbReference>
<dbReference type="Proteomes" id="UP001642483">
    <property type="component" value="Unassembled WGS sequence"/>
</dbReference>
<evidence type="ECO:0000313" key="3">
    <source>
        <dbReference type="Proteomes" id="UP001642483"/>
    </source>
</evidence>
<gene>
    <name evidence="2" type="ORF">CVLEPA_LOCUS28011</name>
</gene>
<name>A0ABP0GSE3_CLALP</name>
<accession>A0ABP0GSE3</accession>
<keyword evidence="3" id="KW-1185">Reference proteome</keyword>
<dbReference type="InterPro" id="IPR026172">
    <property type="entry name" value="GSAP_fam"/>
</dbReference>